<dbReference type="PROSITE" id="PS50005">
    <property type="entry name" value="TPR"/>
    <property type="match status" value="1"/>
</dbReference>
<dbReference type="Gene3D" id="1.25.40.10">
    <property type="entry name" value="Tetratricopeptide repeat domain"/>
    <property type="match status" value="1"/>
</dbReference>
<dbReference type="EMBL" id="ML120496">
    <property type="protein sequence ID" value="RPA91458.1"/>
    <property type="molecule type" value="Genomic_DNA"/>
</dbReference>
<keyword evidence="10" id="KW-1185">Reference proteome</keyword>
<dbReference type="InterPro" id="IPR045075">
    <property type="entry name" value="Syf1-like"/>
</dbReference>
<dbReference type="Proteomes" id="UP000276215">
    <property type="component" value="Unassembled WGS sequence"/>
</dbReference>
<keyword evidence="2" id="KW-0507">mRNA processing</keyword>
<keyword evidence="4" id="KW-0508">mRNA splicing</keyword>
<evidence type="ECO:0000313" key="10">
    <source>
        <dbReference type="Proteomes" id="UP000276215"/>
    </source>
</evidence>
<dbReference type="GO" id="GO:0046540">
    <property type="term" value="C:U4/U6 x U5 tri-snRNP complex"/>
    <property type="evidence" value="ECO:0007669"/>
    <property type="project" value="TreeGrafter"/>
</dbReference>
<dbReference type="GO" id="GO:0000244">
    <property type="term" value="P:spliceosomal tri-snRNP complex assembly"/>
    <property type="evidence" value="ECO:0007669"/>
    <property type="project" value="TreeGrafter"/>
</dbReference>
<comment type="subcellular location">
    <subcellularLocation>
        <location evidence="1">Nucleus</location>
    </subcellularLocation>
</comment>
<dbReference type="InterPro" id="IPR011990">
    <property type="entry name" value="TPR-like_helical_dom_sf"/>
</dbReference>
<accession>A0A3N4J2Y8</accession>
<sequence length="726" mass="82416">MMKPNFLDEPAPANYVTGLRCGATGFTTGSDIGPTHEDNDDDEDDRFQHPENEVGLFARGAYDEAEDKADSIYQSVDEKMEKRQKSGRGAREKVEREEYERKNPKIQHQFASLKRGLETLTDDDFANFPDVGDLIGRNRRRARQAMRQKFYPTLDSALVNDSDSQFQTSVQDEGTTTISANTADEIMTNYGEIRKEKTKDEGTTTISANTADGIMTNFGEIRKEKTKVLTASLDRSEVPHLTHPEDHTNCTAGRRYRYHKTNPKHGPGGIAAALLEAVAGKMVQPRSLIAQEAMRLNEPANAKIKVADSVSHNPKSVNLWVEGMELEKELKALDIIPHSVVLWKEAIKLKDDPADAKTLVARAVQLALLNKARKAIPTIRLQGQQGNTNKVNVMKRRVQIKEAEKCKEEGAVETCQAIIRETPRWQLEDLDRKKIWIEDAEASISKVKYETARAICAFTLRVFWVKKSIWHAAADFVKNHGRKEPRWNVREKGPNNEDMWLAAVKLEAENTQHATAREPLATARREDGTHRAWVKSVAFERQQENTNTVLYLVNHRLQLCPKAERFWMMKGPTPPAQEAYNTGTKACPTSVTLWLLLPLLEENPGILVRDRLASVRVERRAKNTSQEKTFKRTHYCPCLVEAIGKVGNNPILYITVAQNLWVERKLPKAINLFEKAILVDPDYGDTWAWNWRIRSVYRTEVMRGDVLNKLGVTEPGHGEVWQNRNK</sequence>
<evidence type="ECO:0000313" key="9">
    <source>
        <dbReference type="EMBL" id="RPA91458.1"/>
    </source>
</evidence>
<dbReference type="STRING" id="1336337.A0A3N4J2Y8"/>
<feature type="domain" description="PRP1 splicing factor N-terminal" evidence="8">
    <location>
        <begin position="11"/>
        <end position="136"/>
    </location>
</feature>
<dbReference type="InterPro" id="IPR019734">
    <property type="entry name" value="TPR_rpt"/>
</dbReference>
<evidence type="ECO:0000256" key="4">
    <source>
        <dbReference type="ARBA" id="ARBA00023187"/>
    </source>
</evidence>
<dbReference type="GO" id="GO:0071013">
    <property type="term" value="C:catalytic step 2 spliceosome"/>
    <property type="evidence" value="ECO:0007669"/>
    <property type="project" value="TreeGrafter"/>
</dbReference>
<keyword evidence="3" id="KW-0677">Repeat</keyword>
<evidence type="ECO:0000256" key="5">
    <source>
        <dbReference type="ARBA" id="ARBA00023242"/>
    </source>
</evidence>
<reference evidence="9 10" key="1">
    <citation type="journal article" date="2018" name="Nat. Ecol. Evol.">
        <title>Pezizomycetes genomes reveal the molecular basis of ectomycorrhizal truffle lifestyle.</title>
        <authorList>
            <person name="Murat C."/>
            <person name="Payen T."/>
            <person name="Noel B."/>
            <person name="Kuo A."/>
            <person name="Morin E."/>
            <person name="Chen J."/>
            <person name="Kohler A."/>
            <person name="Krizsan K."/>
            <person name="Balestrini R."/>
            <person name="Da Silva C."/>
            <person name="Montanini B."/>
            <person name="Hainaut M."/>
            <person name="Levati E."/>
            <person name="Barry K.W."/>
            <person name="Belfiori B."/>
            <person name="Cichocki N."/>
            <person name="Clum A."/>
            <person name="Dockter R.B."/>
            <person name="Fauchery L."/>
            <person name="Guy J."/>
            <person name="Iotti M."/>
            <person name="Le Tacon F."/>
            <person name="Lindquist E.A."/>
            <person name="Lipzen A."/>
            <person name="Malagnac F."/>
            <person name="Mello A."/>
            <person name="Molinier V."/>
            <person name="Miyauchi S."/>
            <person name="Poulain J."/>
            <person name="Riccioni C."/>
            <person name="Rubini A."/>
            <person name="Sitrit Y."/>
            <person name="Splivallo R."/>
            <person name="Traeger S."/>
            <person name="Wang M."/>
            <person name="Zifcakova L."/>
            <person name="Wipf D."/>
            <person name="Zambonelli A."/>
            <person name="Paolocci F."/>
            <person name="Nowrousian M."/>
            <person name="Ottonello S."/>
            <person name="Baldrian P."/>
            <person name="Spatafora J.W."/>
            <person name="Henrissat B."/>
            <person name="Nagy L.G."/>
            <person name="Aury J.M."/>
            <person name="Wincker P."/>
            <person name="Grigoriev I.V."/>
            <person name="Bonfante P."/>
            <person name="Martin F.M."/>
        </authorList>
    </citation>
    <scope>NUCLEOTIDE SEQUENCE [LARGE SCALE GENOMIC DNA]</scope>
    <source>
        <strain evidence="9 10">120613-1</strain>
    </source>
</reference>
<protein>
    <recommendedName>
        <fullName evidence="8">PRP1 splicing factor N-terminal domain-containing protein</fullName>
    </recommendedName>
</protein>
<keyword evidence="5" id="KW-0539">Nucleus</keyword>
<dbReference type="PANTHER" id="PTHR11246:SF1">
    <property type="entry name" value="PRE-MRNA-PROCESSING FACTOR 6"/>
    <property type="match status" value="1"/>
</dbReference>
<dbReference type="AlphaFoldDB" id="A0A3N4J2Y8"/>
<dbReference type="OrthoDB" id="440128at2759"/>
<feature type="region of interest" description="Disordered" evidence="7">
    <location>
        <begin position="76"/>
        <end position="102"/>
    </location>
</feature>
<evidence type="ECO:0000259" key="8">
    <source>
        <dbReference type="Pfam" id="PF06424"/>
    </source>
</evidence>
<name>A0A3N4J2Y8_9PEZI</name>
<evidence type="ECO:0000256" key="1">
    <source>
        <dbReference type="ARBA" id="ARBA00004123"/>
    </source>
</evidence>
<dbReference type="InterPro" id="IPR010491">
    <property type="entry name" value="PRP1_N"/>
</dbReference>
<keyword evidence="6" id="KW-0802">TPR repeat</keyword>
<dbReference type="PANTHER" id="PTHR11246">
    <property type="entry name" value="PRE-MRNA SPLICING FACTOR"/>
    <property type="match status" value="1"/>
</dbReference>
<evidence type="ECO:0000256" key="3">
    <source>
        <dbReference type="ARBA" id="ARBA00022737"/>
    </source>
</evidence>
<organism evidence="9 10">
    <name type="scientific">Choiromyces venosus 120613-1</name>
    <dbReference type="NCBI Taxonomy" id="1336337"/>
    <lineage>
        <taxon>Eukaryota</taxon>
        <taxon>Fungi</taxon>
        <taxon>Dikarya</taxon>
        <taxon>Ascomycota</taxon>
        <taxon>Pezizomycotina</taxon>
        <taxon>Pezizomycetes</taxon>
        <taxon>Pezizales</taxon>
        <taxon>Tuberaceae</taxon>
        <taxon>Choiromyces</taxon>
    </lineage>
</organism>
<evidence type="ECO:0000256" key="2">
    <source>
        <dbReference type="ARBA" id="ARBA00022664"/>
    </source>
</evidence>
<feature type="region of interest" description="Disordered" evidence="7">
    <location>
        <begin position="22"/>
        <end position="50"/>
    </location>
</feature>
<proteinExistence type="predicted"/>
<feature type="repeat" description="TPR" evidence="6">
    <location>
        <begin position="650"/>
        <end position="683"/>
    </location>
</feature>
<dbReference type="SUPFAM" id="SSF48452">
    <property type="entry name" value="TPR-like"/>
    <property type="match status" value="2"/>
</dbReference>
<evidence type="ECO:0000256" key="7">
    <source>
        <dbReference type="SAM" id="MobiDB-lite"/>
    </source>
</evidence>
<dbReference type="Pfam" id="PF06424">
    <property type="entry name" value="PRP1_N"/>
    <property type="match status" value="1"/>
</dbReference>
<gene>
    <name evidence="9" type="ORF">L873DRAFT_1838664</name>
</gene>
<evidence type="ECO:0000256" key="6">
    <source>
        <dbReference type="PROSITE-ProRule" id="PRU00339"/>
    </source>
</evidence>